<organism evidence="1 2">
    <name type="scientific">Verticillium longisporum</name>
    <name type="common">Verticillium dahliae var. longisporum</name>
    <dbReference type="NCBI Taxonomy" id="100787"/>
    <lineage>
        <taxon>Eukaryota</taxon>
        <taxon>Fungi</taxon>
        <taxon>Dikarya</taxon>
        <taxon>Ascomycota</taxon>
        <taxon>Pezizomycotina</taxon>
        <taxon>Sordariomycetes</taxon>
        <taxon>Hypocreomycetidae</taxon>
        <taxon>Glomerellales</taxon>
        <taxon>Plectosphaerellaceae</taxon>
        <taxon>Verticillium</taxon>
    </lineage>
</organism>
<evidence type="ECO:0000313" key="1">
    <source>
        <dbReference type="EMBL" id="CRK44222.1"/>
    </source>
</evidence>
<protein>
    <submittedName>
        <fullName evidence="1">Uncharacterized protein</fullName>
    </submittedName>
</protein>
<sequence length="103" mass="11904">AVLHLWRFRDRYWRGAHFQPTGDQALVRLTPTFTDLMCASTWRIAPMALQSRESTMTRNMLISAETPSYHPAYPPPSPRTNPIFHSKQIEEAKMETIVKCAFP</sequence>
<evidence type="ECO:0000313" key="2">
    <source>
        <dbReference type="Proteomes" id="UP000045706"/>
    </source>
</evidence>
<feature type="non-terminal residue" evidence="1">
    <location>
        <position position="1"/>
    </location>
</feature>
<proteinExistence type="predicted"/>
<dbReference type="AlphaFoldDB" id="A0A0G4NCM9"/>
<dbReference type="Proteomes" id="UP000045706">
    <property type="component" value="Unassembled WGS sequence"/>
</dbReference>
<gene>
    <name evidence="1" type="ORF">BN1723_000908</name>
</gene>
<reference evidence="2" key="1">
    <citation type="submission" date="2015-05" db="EMBL/GenBank/DDBJ databases">
        <authorList>
            <person name="Fogelqvist Johan"/>
        </authorList>
    </citation>
    <scope>NUCLEOTIDE SEQUENCE [LARGE SCALE GENOMIC DNA]</scope>
</reference>
<name>A0A0G4NCM9_VERLO</name>
<accession>A0A0G4NCM9</accession>
<dbReference type="EMBL" id="CVQI01033939">
    <property type="protein sequence ID" value="CRK44222.1"/>
    <property type="molecule type" value="Genomic_DNA"/>
</dbReference>